<dbReference type="GO" id="GO:0004222">
    <property type="term" value="F:metalloendopeptidase activity"/>
    <property type="evidence" value="ECO:0007669"/>
    <property type="project" value="TreeGrafter"/>
</dbReference>
<feature type="compositionally biased region" description="Low complexity" evidence="2">
    <location>
        <begin position="256"/>
        <end position="287"/>
    </location>
</feature>
<dbReference type="Gene3D" id="3.10.350.10">
    <property type="entry name" value="LysM domain"/>
    <property type="match status" value="1"/>
</dbReference>
<accession>A0A9J6P8G9</accession>
<feature type="region of interest" description="Disordered" evidence="2">
    <location>
        <begin position="205"/>
        <end position="287"/>
    </location>
</feature>
<dbReference type="AlphaFoldDB" id="A0A9J6P8G9"/>
<gene>
    <name evidence="4" type="ORF">NJQ99_06075</name>
</gene>
<evidence type="ECO:0000313" key="5">
    <source>
        <dbReference type="Proteomes" id="UP001055804"/>
    </source>
</evidence>
<evidence type="ECO:0000256" key="1">
    <source>
        <dbReference type="ARBA" id="ARBA00038420"/>
    </source>
</evidence>
<sequence length="482" mass="49546">MKTYCRFASSRSFPESPARDSARPRLSTLLRGVAVAGLCVGLAACARSTPAPIVKGNAYMDSPTRMASSAPAQPLRSWQEPEAYYPPAPAGDVQVSRIAAPEPVAVSRLDAPAPRAEAPREAEPRTFAERRAQYAARTPSASAPAREPAAAPAATRVSGAATHTVAPGDTLFSISRTYGVRVDGLEDWNAISRSQAIRVGQTLKVAPSGGTGTAVASAPRPSTQPSAAVQTRAPAERKVARAPDALRGSAWENTAARDAAPAEPAPARVAAATPRAKPAAAVPAPAAPAAREERVAVAPAPQRAAAPVAPVERAAPAQQQVAAVAPREQTPTYPERNDAPAASDSPSFAWPVEGTVLAGFGPTPDGRRNDGVNIAVPEGTRIRAAEDGRVVYVGNELAGYGNLVLVSHGGGYVTAYAHAKELLVQKGQTVRKGQVVALAGTTGGVSEPQVHFEIRKGTVALDPVPFLEQRPVAGGGAARGNG</sequence>
<feature type="compositionally biased region" description="Low complexity" evidence="2">
    <location>
        <begin position="135"/>
        <end position="161"/>
    </location>
</feature>
<reference evidence="4" key="1">
    <citation type="submission" date="2022-06" db="EMBL/GenBank/DDBJ databases">
        <title>Isolation and Genomics of Futiania mangrovii gen. nov., sp. nov., a Rare and Metabolically-versatile member in the Class Alphaproteobacteria.</title>
        <authorList>
            <person name="Liu L."/>
            <person name="Huang W.-C."/>
            <person name="Pan J."/>
            <person name="Li J."/>
            <person name="Huang Y."/>
            <person name="Du H."/>
            <person name="Liu Y."/>
            <person name="Li M."/>
        </authorList>
    </citation>
    <scope>NUCLEOTIDE SEQUENCE</scope>
    <source>
        <strain evidence="4">FT118</strain>
    </source>
</reference>
<dbReference type="InterPro" id="IPR011055">
    <property type="entry name" value="Dup_hybrid_motif"/>
</dbReference>
<evidence type="ECO:0000313" key="4">
    <source>
        <dbReference type="EMBL" id="MCP1335972.1"/>
    </source>
</evidence>
<dbReference type="RefSeq" id="WP_269331894.1">
    <property type="nucleotide sequence ID" value="NZ_JAMZFT010000001.1"/>
</dbReference>
<feature type="compositionally biased region" description="Polar residues" evidence="2">
    <location>
        <begin position="220"/>
        <end position="229"/>
    </location>
</feature>
<dbReference type="PANTHER" id="PTHR21666">
    <property type="entry name" value="PEPTIDASE-RELATED"/>
    <property type="match status" value="1"/>
</dbReference>
<dbReference type="CDD" id="cd12797">
    <property type="entry name" value="M23_peptidase"/>
    <property type="match status" value="1"/>
</dbReference>
<dbReference type="InterPro" id="IPR050570">
    <property type="entry name" value="Cell_wall_metabolism_enzyme"/>
</dbReference>
<dbReference type="InterPro" id="IPR036779">
    <property type="entry name" value="LysM_dom_sf"/>
</dbReference>
<dbReference type="InterPro" id="IPR018392">
    <property type="entry name" value="LysM"/>
</dbReference>
<organism evidence="4 5">
    <name type="scientific">Futiania mangrovi</name>
    <dbReference type="NCBI Taxonomy" id="2959716"/>
    <lineage>
        <taxon>Bacteria</taxon>
        <taxon>Pseudomonadati</taxon>
        <taxon>Pseudomonadota</taxon>
        <taxon>Alphaproteobacteria</taxon>
        <taxon>Futianiales</taxon>
        <taxon>Futianiaceae</taxon>
        <taxon>Futiania</taxon>
    </lineage>
</organism>
<feature type="compositionally biased region" description="Basic and acidic residues" evidence="2">
    <location>
        <begin position="117"/>
        <end position="132"/>
    </location>
</feature>
<feature type="region of interest" description="Disordered" evidence="2">
    <location>
        <begin position="308"/>
        <end position="348"/>
    </location>
</feature>
<feature type="domain" description="LysM" evidence="3">
    <location>
        <begin position="161"/>
        <end position="205"/>
    </location>
</feature>
<protein>
    <submittedName>
        <fullName evidence="4">Peptidoglycan DD-metalloendopeptidase family protein</fullName>
    </submittedName>
</protein>
<dbReference type="PANTHER" id="PTHR21666:SF263">
    <property type="entry name" value="MUREIN HYDROLASE ACTIVATOR NLPD"/>
    <property type="match status" value="1"/>
</dbReference>
<dbReference type="Gene3D" id="2.70.70.10">
    <property type="entry name" value="Glucose Permease (Domain IIA)"/>
    <property type="match status" value="1"/>
</dbReference>
<evidence type="ECO:0000256" key="2">
    <source>
        <dbReference type="SAM" id="MobiDB-lite"/>
    </source>
</evidence>
<dbReference type="CDD" id="cd00118">
    <property type="entry name" value="LysM"/>
    <property type="match status" value="1"/>
</dbReference>
<feature type="compositionally biased region" description="Low complexity" evidence="2">
    <location>
        <begin position="308"/>
        <end position="329"/>
    </location>
</feature>
<feature type="region of interest" description="Disordered" evidence="2">
    <location>
        <begin position="106"/>
        <end position="161"/>
    </location>
</feature>
<dbReference type="Pfam" id="PF01476">
    <property type="entry name" value="LysM"/>
    <property type="match status" value="1"/>
</dbReference>
<dbReference type="SUPFAM" id="SSF54106">
    <property type="entry name" value="LysM domain"/>
    <property type="match status" value="1"/>
</dbReference>
<dbReference type="PROSITE" id="PS51782">
    <property type="entry name" value="LYSM"/>
    <property type="match status" value="1"/>
</dbReference>
<dbReference type="Pfam" id="PF01551">
    <property type="entry name" value="Peptidase_M23"/>
    <property type="match status" value="1"/>
</dbReference>
<comment type="caution">
    <text evidence="4">The sequence shown here is derived from an EMBL/GenBank/DDBJ whole genome shotgun (WGS) entry which is preliminary data.</text>
</comment>
<comment type="similarity">
    <text evidence="1">Belongs to the E.coli NlpD/Haemophilus LppB family.</text>
</comment>
<dbReference type="SMART" id="SM00257">
    <property type="entry name" value="LysM"/>
    <property type="match status" value="1"/>
</dbReference>
<evidence type="ECO:0000259" key="3">
    <source>
        <dbReference type="PROSITE" id="PS51782"/>
    </source>
</evidence>
<dbReference type="Proteomes" id="UP001055804">
    <property type="component" value="Unassembled WGS sequence"/>
</dbReference>
<dbReference type="SUPFAM" id="SSF51261">
    <property type="entry name" value="Duplicated hybrid motif"/>
    <property type="match status" value="1"/>
</dbReference>
<feature type="region of interest" description="Disordered" evidence="2">
    <location>
        <begin position="1"/>
        <end position="23"/>
    </location>
</feature>
<keyword evidence="5" id="KW-1185">Reference proteome</keyword>
<proteinExistence type="inferred from homology"/>
<dbReference type="InterPro" id="IPR016047">
    <property type="entry name" value="M23ase_b-sheet_dom"/>
</dbReference>
<name>A0A9J6P8G9_9PROT</name>
<dbReference type="EMBL" id="JAMZFT010000001">
    <property type="protein sequence ID" value="MCP1335972.1"/>
    <property type="molecule type" value="Genomic_DNA"/>
</dbReference>